<dbReference type="RefSeq" id="WP_008835170.1">
    <property type="nucleotide sequence ID" value="NZ_AHAM01000051.1"/>
</dbReference>
<protein>
    <submittedName>
        <fullName evidence="2">Uncharacterized protein</fullName>
    </submittedName>
</protein>
<evidence type="ECO:0000313" key="3">
    <source>
        <dbReference type="Proteomes" id="UP000003250"/>
    </source>
</evidence>
<dbReference type="EMBL" id="AHAM01000051">
    <property type="protein sequence ID" value="EHK57888.1"/>
    <property type="molecule type" value="Genomic_DNA"/>
</dbReference>
<name>H0HN08_9HYPH</name>
<dbReference type="Proteomes" id="UP000003250">
    <property type="component" value="Unassembled WGS sequence"/>
</dbReference>
<proteinExistence type="predicted"/>
<reference evidence="2 3" key="1">
    <citation type="journal article" date="2012" name="J. Bacteriol.">
        <title>Draft Genome Sequence of Mesorhizobium alhagi CCNWXJ12-2T, a Novel Salt-Resistant Species Isolated from the Desert of Northwestern China.</title>
        <authorList>
            <person name="Zhou M."/>
            <person name="Chen W."/>
            <person name="Chen H."/>
            <person name="Wei G."/>
        </authorList>
    </citation>
    <scope>NUCLEOTIDE SEQUENCE [LARGE SCALE GENOMIC DNA]</scope>
    <source>
        <strain evidence="2 3">CCNWXJ12-2</strain>
    </source>
</reference>
<evidence type="ECO:0000313" key="2">
    <source>
        <dbReference type="EMBL" id="EHK57888.1"/>
    </source>
</evidence>
<organism evidence="2 3">
    <name type="scientific">Mesorhizobium alhagi CCNWXJ12-2</name>
    <dbReference type="NCBI Taxonomy" id="1107882"/>
    <lineage>
        <taxon>Bacteria</taxon>
        <taxon>Pseudomonadati</taxon>
        <taxon>Pseudomonadota</taxon>
        <taxon>Alphaproteobacteria</taxon>
        <taxon>Hyphomicrobiales</taxon>
        <taxon>Phyllobacteriaceae</taxon>
        <taxon>Allomesorhizobium</taxon>
    </lineage>
</organism>
<gene>
    <name evidence="2" type="ORF">MAXJ12_07644</name>
</gene>
<sequence>MDWSAAIEKHCEALTHIVATLVAMAGLGGQLAFLPQEGASPRGSAQAESKPSQALPRHLRLAVLRLLRPAESATRRLIIALARGLVVTLPPPRKAPQAGKSKVVPTILSNGVGTGIVMPSAIPGGSSSARAAPRALSLPLFDPLQRSFRLRRPQQNGVPRISFPGFTQPFPVASRRPPAPDDAVDSGRLGRRLP</sequence>
<dbReference type="OrthoDB" id="8101535at2"/>
<keyword evidence="3" id="KW-1185">Reference proteome</keyword>
<evidence type="ECO:0000256" key="1">
    <source>
        <dbReference type="SAM" id="MobiDB-lite"/>
    </source>
</evidence>
<accession>H0HN08</accession>
<feature type="region of interest" description="Disordered" evidence="1">
    <location>
        <begin position="152"/>
        <end position="194"/>
    </location>
</feature>
<dbReference type="AlphaFoldDB" id="H0HN08"/>
<feature type="non-terminal residue" evidence="2">
    <location>
        <position position="194"/>
    </location>
</feature>